<evidence type="ECO:0000259" key="6">
    <source>
        <dbReference type="Pfam" id="PF10644"/>
    </source>
</evidence>
<dbReference type="SUPFAM" id="SSF52490">
    <property type="entry name" value="Tubulin nucleotide-binding domain-like"/>
    <property type="match status" value="1"/>
</dbReference>
<organism evidence="8">
    <name type="scientific">Rhizophora mucronata</name>
    <name type="common">Asiatic mangrove</name>
    <dbReference type="NCBI Taxonomy" id="61149"/>
    <lineage>
        <taxon>Eukaryota</taxon>
        <taxon>Viridiplantae</taxon>
        <taxon>Streptophyta</taxon>
        <taxon>Embryophyta</taxon>
        <taxon>Tracheophyta</taxon>
        <taxon>Spermatophyta</taxon>
        <taxon>Magnoliopsida</taxon>
        <taxon>eudicotyledons</taxon>
        <taxon>Gunneridae</taxon>
        <taxon>Pentapetalae</taxon>
        <taxon>rosids</taxon>
        <taxon>fabids</taxon>
        <taxon>Malpighiales</taxon>
        <taxon>Rhizophoraceae</taxon>
        <taxon>Rhizophora</taxon>
    </lineage>
</organism>
<evidence type="ECO:0000256" key="4">
    <source>
        <dbReference type="ARBA" id="ARBA00023128"/>
    </source>
</evidence>
<dbReference type="Gene3D" id="3.40.50.1440">
    <property type="entry name" value="Tubulin/FtsZ, GTPase domain"/>
    <property type="match status" value="1"/>
</dbReference>
<dbReference type="InterPro" id="IPR049942">
    <property type="entry name" value="DML1/Misato"/>
</dbReference>
<dbReference type="Pfam" id="PF10644">
    <property type="entry name" value="Misat_Tub_SegII"/>
    <property type="match status" value="1"/>
</dbReference>
<dbReference type="GO" id="GO:0005856">
    <property type="term" value="C:cytoskeleton"/>
    <property type="evidence" value="ECO:0007669"/>
    <property type="project" value="UniProtKB-SubCell"/>
</dbReference>
<dbReference type="CDD" id="cd06060">
    <property type="entry name" value="misato"/>
    <property type="match status" value="1"/>
</dbReference>
<protein>
    <submittedName>
        <fullName evidence="8">Uncharacterized protein MANES_16G089500</fullName>
    </submittedName>
</protein>
<proteinExistence type="inferred from homology"/>
<evidence type="ECO:0000256" key="5">
    <source>
        <dbReference type="ARBA" id="ARBA00023212"/>
    </source>
</evidence>
<evidence type="ECO:0000313" key="8">
    <source>
        <dbReference type="EMBL" id="MBX20343.1"/>
    </source>
</evidence>
<comment type="similarity">
    <text evidence="3">Belongs to the misato family.</text>
</comment>
<evidence type="ECO:0000256" key="2">
    <source>
        <dbReference type="ARBA" id="ARBA00004245"/>
    </source>
</evidence>
<accession>A0A2P2LQV3</accession>
<dbReference type="InterPro" id="IPR036525">
    <property type="entry name" value="Tubulin/FtsZ_GTPase_sf"/>
</dbReference>
<dbReference type="EMBL" id="GGEC01039859">
    <property type="protein sequence ID" value="MBX20343.1"/>
    <property type="molecule type" value="Transcribed_RNA"/>
</dbReference>
<feature type="domain" description="Misato Segment II tubulin-like" evidence="6">
    <location>
        <begin position="2"/>
        <end position="123"/>
    </location>
</feature>
<sequence length="575" mass="63203">MREIVSIQVGGYANFVGSHFWNFQDELLGLAEGPDSDPVFKNHQDYLNMDVLYRAGETQQGILTYTPRLLSIDHQGSLGSVSSHGTLYDQGLSTPSEVTTWIGNTSTNVSEPIKKNLFLQSLHKAEQENLRCPKDIEKGNSDTGEQILDKDIVESLENSVWYWTDFSKVHYHPQSLYELSGLWMDTREFDSYGMGRDIFAESLRGEEIIERLRFFVEECDHIQGFQFIIDDAGGFSALAADFMESIADEYSNTPVLLYAVRAPTSYMKPRNQKEMISRNIHDAVSFSKLSSLCDLIVPVGLPLLSRSKASSFLCIQDEKPYHSSAIYAAAVHSVSLPFRMEPLGPTADSCYFSGAMDVNGLAQALAGQARQNVVAILDTAMPAPPMAGKQAEPSLLQNLQPLTPETVEVEDLQAVESMTVHGAFGLGGDQASLSEVTDSVNAAYGHSMRRPLFCHLSIALCPLPVPLPFPSIFSNFVGERGELLSSPIPGSSPRGSLDVHSIPVAARLRSSSAVLPFLQNRLSNLRRFGIQQGAPGTEIVRNWGFGKDEIEDMEEVLSKMVMTLDPSSQASSESD</sequence>
<dbReference type="InterPro" id="IPR029209">
    <property type="entry name" value="DML1/Misato_tubulin"/>
</dbReference>
<dbReference type="Pfam" id="PF14881">
    <property type="entry name" value="Tubulin_3"/>
    <property type="match status" value="1"/>
</dbReference>
<evidence type="ECO:0000256" key="3">
    <source>
        <dbReference type="ARBA" id="ARBA00008507"/>
    </source>
</evidence>
<dbReference type="InterPro" id="IPR019605">
    <property type="entry name" value="Misato_II_tubulin-like"/>
</dbReference>
<comment type="subcellular location">
    <subcellularLocation>
        <location evidence="2">Cytoplasm</location>
        <location evidence="2">Cytoskeleton</location>
    </subcellularLocation>
    <subcellularLocation>
        <location evidence="1">Mitochondrion</location>
    </subcellularLocation>
</comment>
<dbReference type="PANTHER" id="PTHR13391">
    <property type="entry name" value="MITOCHONDRIAL DISTRIBUTION REGULATOR MISATO"/>
    <property type="match status" value="1"/>
</dbReference>
<dbReference type="AlphaFoldDB" id="A0A2P2LQV3"/>
<keyword evidence="4" id="KW-0496">Mitochondrion</keyword>
<dbReference type="InterPro" id="IPR013838">
    <property type="entry name" value="Beta-tubulin_BS"/>
</dbReference>
<dbReference type="PANTHER" id="PTHR13391:SF0">
    <property type="entry name" value="PROTEIN MISATO HOMOLOG 1"/>
    <property type="match status" value="1"/>
</dbReference>
<dbReference type="GO" id="GO:0007005">
    <property type="term" value="P:mitochondrion organization"/>
    <property type="evidence" value="ECO:0007669"/>
    <property type="project" value="InterPro"/>
</dbReference>
<keyword evidence="5" id="KW-0206">Cytoskeleton</keyword>
<dbReference type="GO" id="GO:0005739">
    <property type="term" value="C:mitochondrion"/>
    <property type="evidence" value="ECO:0007669"/>
    <property type="project" value="UniProtKB-SubCell"/>
</dbReference>
<evidence type="ECO:0000256" key="1">
    <source>
        <dbReference type="ARBA" id="ARBA00004173"/>
    </source>
</evidence>
<evidence type="ECO:0000259" key="7">
    <source>
        <dbReference type="Pfam" id="PF14881"/>
    </source>
</evidence>
<dbReference type="EMBL" id="GGEC01039862">
    <property type="protein sequence ID" value="MBX20346.1"/>
    <property type="molecule type" value="Transcribed_RNA"/>
</dbReference>
<feature type="domain" description="DML1/Misato tubulin" evidence="7">
    <location>
        <begin position="158"/>
        <end position="339"/>
    </location>
</feature>
<dbReference type="EMBL" id="GGEC01039858">
    <property type="protein sequence ID" value="MBX20342.1"/>
    <property type="molecule type" value="Transcribed_RNA"/>
</dbReference>
<keyword evidence="5" id="KW-0963">Cytoplasm</keyword>
<name>A0A2P2LQV3_RHIMU</name>
<reference evidence="8" key="1">
    <citation type="submission" date="2018-02" db="EMBL/GenBank/DDBJ databases">
        <title>Rhizophora mucronata_Transcriptome.</title>
        <authorList>
            <person name="Meera S.P."/>
            <person name="Sreeshan A."/>
            <person name="Augustine A."/>
        </authorList>
    </citation>
    <scope>NUCLEOTIDE SEQUENCE</scope>
    <source>
        <tissue evidence="8">Leaf</tissue>
    </source>
</reference>
<dbReference type="PROSITE" id="PS00228">
    <property type="entry name" value="TUBULIN_B_AUTOREG"/>
    <property type="match status" value="1"/>
</dbReference>
<dbReference type="EMBL" id="GGEC01039864">
    <property type="protein sequence ID" value="MBX20348.1"/>
    <property type="molecule type" value="Transcribed_RNA"/>
</dbReference>